<dbReference type="Gene3D" id="1.10.287.110">
    <property type="entry name" value="DnaJ domain"/>
    <property type="match status" value="1"/>
</dbReference>
<name>A0A182SAT6_9DIPT</name>
<evidence type="ECO:0000259" key="1">
    <source>
        <dbReference type="PROSITE" id="PS50076"/>
    </source>
</evidence>
<evidence type="ECO:0000313" key="3">
    <source>
        <dbReference type="Proteomes" id="UP000075901"/>
    </source>
</evidence>
<dbReference type="AlphaFoldDB" id="A0A182SAT6"/>
<organism evidence="2 3">
    <name type="scientific">Anopheles maculatus</name>
    <dbReference type="NCBI Taxonomy" id="74869"/>
    <lineage>
        <taxon>Eukaryota</taxon>
        <taxon>Metazoa</taxon>
        <taxon>Ecdysozoa</taxon>
        <taxon>Arthropoda</taxon>
        <taxon>Hexapoda</taxon>
        <taxon>Insecta</taxon>
        <taxon>Pterygota</taxon>
        <taxon>Neoptera</taxon>
        <taxon>Endopterygota</taxon>
        <taxon>Diptera</taxon>
        <taxon>Nematocera</taxon>
        <taxon>Culicoidea</taxon>
        <taxon>Culicidae</taxon>
        <taxon>Anophelinae</taxon>
        <taxon>Anopheles</taxon>
        <taxon>Anopheles maculatus group</taxon>
    </lineage>
</organism>
<sequence length="247" mass="28750">MSTITLDKCEKYFGTKNIYKLFSVEKTATIHDVLKPFYRLLLQHHPDAASESEKPEAVDKMKVLKTLYNILGNPESRAEYDKNGFIDRELEIAVNQAVEGQMFCKPTTAEDIDTYRECYIGSRKERSDIKQEYLKGKGCMNHMIHKLHFMPCEDEPRLIAIVQEMIDTKEVPEYAAFTKEPKEKRARRHARYGREAALAQNMLKEQRRGLDPAAYEQKIAAERKDAFIAMIDSMEAKYRDNQEEIEI</sequence>
<dbReference type="PRINTS" id="PR00625">
    <property type="entry name" value="JDOMAIN"/>
</dbReference>
<dbReference type="PANTHER" id="PTHR44144:SF1">
    <property type="entry name" value="DNAJ HOMOLOG SUBFAMILY C MEMBER 9"/>
    <property type="match status" value="1"/>
</dbReference>
<dbReference type="Pfam" id="PF23302">
    <property type="entry name" value="HTH_DNAJC9"/>
    <property type="match status" value="1"/>
</dbReference>
<keyword evidence="3" id="KW-1185">Reference proteome</keyword>
<dbReference type="EnsemblMetazoa" id="AMAM003074-RA">
    <property type="protein sequence ID" value="AMAM003074-PA"/>
    <property type="gene ID" value="AMAM003074"/>
</dbReference>
<protein>
    <recommendedName>
        <fullName evidence="1">J domain-containing protein</fullName>
    </recommendedName>
</protein>
<dbReference type="Proteomes" id="UP000075901">
    <property type="component" value="Unassembled WGS sequence"/>
</dbReference>
<dbReference type="InterPro" id="IPR052594">
    <property type="entry name" value="J_domain-containing_protein"/>
</dbReference>
<evidence type="ECO:0000313" key="2">
    <source>
        <dbReference type="EnsemblMetazoa" id="AMAM003074-PA"/>
    </source>
</evidence>
<dbReference type="Pfam" id="PF00226">
    <property type="entry name" value="DnaJ"/>
    <property type="match status" value="1"/>
</dbReference>
<dbReference type="GO" id="GO:0005634">
    <property type="term" value="C:nucleus"/>
    <property type="evidence" value="ECO:0007669"/>
    <property type="project" value="TreeGrafter"/>
</dbReference>
<dbReference type="PANTHER" id="PTHR44144">
    <property type="entry name" value="DNAJ HOMOLOG SUBFAMILY C MEMBER 9"/>
    <property type="match status" value="1"/>
</dbReference>
<dbReference type="SUPFAM" id="SSF46565">
    <property type="entry name" value="Chaperone J-domain"/>
    <property type="match status" value="1"/>
</dbReference>
<dbReference type="InterPro" id="IPR001623">
    <property type="entry name" value="DnaJ_domain"/>
</dbReference>
<dbReference type="GO" id="GO:0031072">
    <property type="term" value="F:heat shock protein binding"/>
    <property type="evidence" value="ECO:0007669"/>
    <property type="project" value="TreeGrafter"/>
</dbReference>
<dbReference type="GO" id="GO:0005737">
    <property type="term" value="C:cytoplasm"/>
    <property type="evidence" value="ECO:0007669"/>
    <property type="project" value="TreeGrafter"/>
</dbReference>
<feature type="domain" description="J" evidence="1">
    <location>
        <begin position="17"/>
        <end position="84"/>
    </location>
</feature>
<dbReference type="InterPro" id="IPR056453">
    <property type="entry name" value="HTH_DNAJC9"/>
</dbReference>
<dbReference type="PROSITE" id="PS50076">
    <property type="entry name" value="DNAJ_2"/>
    <property type="match status" value="1"/>
</dbReference>
<dbReference type="VEuPathDB" id="VectorBase:AMAM003074"/>
<dbReference type="SMART" id="SM00271">
    <property type="entry name" value="DnaJ"/>
    <property type="match status" value="1"/>
</dbReference>
<reference evidence="2" key="2">
    <citation type="submission" date="2020-05" db="UniProtKB">
        <authorList>
            <consortium name="EnsemblMetazoa"/>
        </authorList>
    </citation>
    <scope>IDENTIFICATION</scope>
    <source>
        <strain evidence="2">maculatus3</strain>
    </source>
</reference>
<accession>A0A182SAT6</accession>
<reference evidence="3" key="1">
    <citation type="submission" date="2013-09" db="EMBL/GenBank/DDBJ databases">
        <title>The Genome Sequence of Anopheles maculatus species B.</title>
        <authorList>
            <consortium name="The Broad Institute Genomics Platform"/>
            <person name="Neafsey D.E."/>
            <person name="Besansky N."/>
            <person name="Howell P."/>
            <person name="Walton C."/>
            <person name="Young S.K."/>
            <person name="Zeng Q."/>
            <person name="Gargeya S."/>
            <person name="Fitzgerald M."/>
            <person name="Haas B."/>
            <person name="Abouelleil A."/>
            <person name="Allen A.W."/>
            <person name="Alvarado L."/>
            <person name="Arachchi H.M."/>
            <person name="Berlin A.M."/>
            <person name="Chapman S.B."/>
            <person name="Gainer-Dewar J."/>
            <person name="Goldberg J."/>
            <person name="Griggs A."/>
            <person name="Gujja S."/>
            <person name="Hansen M."/>
            <person name="Howarth C."/>
            <person name="Imamovic A."/>
            <person name="Ireland A."/>
            <person name="Larimer J."/>
            <person name="McCowan C."/>
            <person name="Murphy C."/>
            <person name="Pearson M."/>
            <person name="Poon T.W."/>
            <person name="Priest M."/>
            <person name="Roberts A."/>
            <person name="Saif S."/>
            <person name="Shea T."/>
            <person name="Sisk P."/>
            <person name="Sykes S."/>
            <person name="Wortman J."/>
            <person name="Nusbaum C."/>
            <person name="Birren B."/>
        </authorList>
    </citation>
    <scope>NUCLEOTIDE SEQUENCE [LARGE SCALE GENOMIC DNA]</scope>
    <source>
        <strain evidence="3">maculatus3</strain>
    </source>
</reference>
<dbReference type="InterPro" id="IPR036869">
    <property type="entry name" value="J_dom_sf"/>
</dbReference>
<proteinExistence type="predicted"/>